<reference evidence="1 2" key="1">
    <citation type="submission" date="2024-01" db="EMBL/GenBank/DDBJ databases">
        <title>The complete chloroplast genome sequence of Lithospermum erythrorhizon: insights into the phylogenetic relationship among Boraginaceae species and the maternal lineages of purple gromwells.</title>
        <authorList>
            <person name="Okada T."/>
            <person name="Watanabe K."/>
        </authorList>
    </citation>
    <scope>NUCLEOTIDE SEQUENCE [LARGE SCALE GENOMIC DNA]</scope>
</reference>
<organism evidence="1 2">
    <name type="scientific">Lithospermum erythrorhizon</name>
    <name type="common">Purple gromwell</name>
    <name type="synonym">Lithospermum officinale var. erythrorhizon</name>
    <dbReference type="NCBI Taxonomy" id="34254"/>
    <lineage>
        <taxon>Eukaryota</taxon>
        <taxon>Viridiplantae</taxon>
        <taxon>Streptophyta</taxon>
        <taxon>Embryophyta</taxon>
        <taxon>Tracheophyta</taxon>
        <taxon>Spermatophyta</taxon>
        <taxon>Magnoliopsida</taxon>
        <taxon>eudicotyledons</taxon>
        <taxon>Gunneridae</taxon>
        <taxon>Pentapetalae</taxon>
        <taxon>asterids</taxon>
        <taxon>lamiids</taxon>
        <taxon>Boraginales</taxon>
        <taxon>Boraginaceae</taxon>
        <taxon>Boraginoideae</taxon>
        <taxon>Lithospermeae</taxon>
        <taxon>Lithospermum</taxon>
    </lineage>
</organism>
<gene>
    <name evidence="1" type="ORF">LIER_14786</name>
</gene>
<evidence type="ECO:0008006" key="3">
    <source>
        <dbReference type="Google" id="ProtNLM"/>
    </source>
</evidence>
<accession>A0AAV3Q3K9</accession>
<dbReference type="PANTHER" id="PTHR33437">
    <property type="entry name" value="OS06G0361200 PROTEIN"/>
    <property type="match status" value="1"/>
</dbReference>
<sequence length="193" mass="22389">MPKGYQPPKFQHFDGTRNPKQHIAHFVETCSNVGTEGDEMVKQFVRSLKGNVFDWYADLELASIDSSSQLKSDLLNRFFNTKRIVSTMVVTVTKQRKEEPVIDFINRWKRVNLKCKDILLESLAISMCVQGMHLELQYIMQGILPKTFQQLATRAHDMKLNITANKRHKPLTRCNLLLEVQVRSQKAERNLQT</sequence>
<keyword evidence="2" id="KW-1185">Reference proteome</keyword>
<dbReference type="Proteomes" id="UP001454036">
    <property type="component" value="Unassembled WGS sequence"/>
</dbReference>
<dbReference type="AlphaFoldDB" id="A0AAV3Q3K9"/>
<dbReference type="PANTHER" id="PTHR33437:SF2">
    <property type="entry name" value="OS06G0361200 PROTEIN"/>
    <property type="match status" value="1"/>
</dbReference>
<evidence type="ECO:0000313" key="1">
    <source>
        <dbReference type="EMBL" id="GAA0157536.1"/>
    </source>
</evidence>
<name>A0AAV3Q3K9_LITER</name>
<evidence type="ECO:0000313" key="2">
    <source>
        <dbReference type="Proteomes" id="UP001454036"/>
    </source>
</evidence>
<comment type="caution">
    <text evidence="1">The sequence shown here is derived from an EMBL/GenBank/DDBJ whole genome shotgun (WGS) entry which is preliminary data.</text>
</comment>
<protein>
    <recommendedName>
        <fullName evidence="3">Ty3-gypsy retrotransposon protein</fullName>
    </recommendedName>
</protein>
<dbReference type="EMBL" id="BAABME010003126">
    <property type="protein sequence ID" value="GAA0157536.1"/>
    <property type="molecule type" value="Genomic_DNA"/>
</dbReference>
<proteinExistence type="predicted"/>